<name>A0A347ZQA7_9CHLR</name>
<dbReference type="NCBIfam" id="TIGR00150">
    <property type="entry name" value="T6A_YjeE"/>
    <property type="match status" value="1"/>
</dbReference>
<dbReference type="GO" id="GO:0005524">
    <property type="term" value="F:ATP binding"/>
    <property type="evidence" value="ECO:0007669"/>
    <property type="project" value="UniProtKB-KW"/>
</dbReference>
<keyword evidence="9" id="KW-0460">Magnesium</keyword>
<evidence type="ECO:0000313" key="11">
    <source>
        <dbReference type="EMBL" id="REG06182.1"/>
    </source>
</evidence>
<dbReference type="InterPro" id="IPR027417">
    <property type="entry name" value="P-loop_NTPase"/>
</dbReference>
<accession>A0A347ZQA7</accession>
<organism evidence="11 12">
    <name type="scientific">Pelolinea submarina</name>
    <dbReference type="NCBI Taxonomy" id="913107"/>
    <lineage>
        <taxon>Bacteria</taxon>
        <taxon>Bacillati</taxon>
        <taxon>Chloroflexota</taxon>
        <taxon>Anaerolineae</taxon>
        <taxon>Anaerolineales</taxon>
        <taxon>Anaerolineaceae</taxon>
        <taxon>Pelolinea</taxon>
    </lineage>
</organism>
<evidence type="ECO:0000256" key="10">
    <source>
        <dbReference type="ARBA" id="ARBA00032441"/>
    </source>
</evidence>
<evidence type="ECO:0000313" key="12">
    <source>
        <dbReference type="Proteomes" id="UP000256388"/>
    </source>
</evidence>
<proteinExistence type="inferred from homology"/>
<dbReference type="PANTHER" id="PTHR33540">
    <property type="entry name" value="TRNA THREONYLCARBAMOYLADENOSINE BIOSYNTHESIS PROTEIN TSAE"/>
    <property type="match status" value="1"/>
</dbReference>
<dbReference type="GO" id="GO:0046872">
    <property type="term" value="F:metal ion binding"/>
    <property type="evidence" value="ECO:0007669"/>
    <property type="project" value="UniProtKB-KW"/>
</dbReference>
<comment type="similarity">
    <text evidence="2">Belongs to the TsaE family.</text>
</comment>
<dbReference type="AlphaFoldDB" id="A0A347ZQA7"/>
<evidence type="ECO:0000256" key="9">
    <source>
        <dbReference type="ARBA" id="ARBA00022842"/>
    </source>
</evidence>
<keyword evidence="5" id="KW-0819">tRNA processing</keyword>
<gene>
    <name evidence="11" type="ORF">DFR64_2614</name>
</gene>
<dbReference type="Pfam" id="PF02367">
    <property type="entry name" value="TsaE"/>
    <property type="match status" value="1"/>
</dbReference>
<keyword evidence="4" id="KW-0963">Cytoplasm</keyword>
<dbReference type="PANTHER" id="PTHR33540:SF2">
    <property type="entry name" value="TRNA THREONYLCARBAMOYLADENOSINE BIOSYNTHESIS PROTEIN TSAE"/>
    <property type="match status" value="1"/>
</dbReference>
<dbReference type="RefSeq" id="WP_116225882.1">
    <property type="nucleotide sequence ID" value="NZ_AP018437.1"/>
</dbReference>
<dbReference type="InterPro" id="IPR003442">
    <property type="entry name" value="T6A_TsaE"/>
</dbReference>
<protein>
    <recommendedName>
        <fullName evidence="3">tRNA threonylcarbamoyladenosine biosynthesis protein TsaE</fullName>
    </recommendedName>
    <alternativeName>
        <fullName evidence="10">t(6)A37 threonylcarbamoyladenosine biosynthesis protein TsaE</fullName>
    </alternativeName>
</protein>
<evidence type="ECO:0000256" key="3">
    <source>
        <dbReference type="ARBA" id="ARBA00019010"/>
    </source>
</evidence>
<dbReference type="GO" id="GO:0002949">
    <property type="term" value="P:tRNA threonylcarbamoyladenosine modification"/>
    <property type="evidence" value="ECO:0007669"/>
    <property type="project" value="InterPro"/>
</dbReference>
<keyword evidence="12" id="KW-1185">Reference proteome</keyword>
<keyword evidence="7" id="KW-0547">Nucleotide-binding</keyword>
<keyword evidence="8" id="KW-0067">ATP-binding</keyword>
<evidence type="ECO:0000256" key="6">
    <source>
        <dbReference type="ARBA" id="ARBA00022723"/>
    </source>
</evidence>
<evidence type="ECO:0000256" key="2">
    <source>
        <dbReference type="ARBA" id="ARBA00007599"/>
    </source>
</evidence>
<dbReference type="EMBL" id="QUMS01000004">
    <property type="protein sequence ID" value="REG06182.1"/>
    <property type="molecule type" value="Genomic_DNA"/>
</dbReference>
<dbReference type="OrthoDB" id="9815896at2"/>
<sequence length="165" mass="18582">MPILEPNSFEFISRSPDQTRRIGIRLGSSLQAGDVVCLSGELGAGKTTLVQGIAEGWGSPDAVTSPTFVLVNNYRKMGGLEMNHFDAYRVQNALEAEDLDLTGMIMDGPFLVEWAERVQEVLPQENLWIKMKYLADEQRGLMFVPHGRRFESMVEKLRNDVMKSF</sequence>
<comment type="caution">
    <text evidence="11">The sequence shown here is derived from an EMBL/GenBank/DDBJ whole genome shotgun (WGS) entry which is preliminary data.</text>
</comment>
<evidence type="ECO:0000256" key="7">
    <source>
        <dbReference type="ARBA" id="ARBA00022741"/>
    </source>
</evidence>
<evidence type="ECO:0000256" key="8">
    <source>
        <dbReference type="ARBA" id="ARBA00022840"/>
    </source>
</evidence>
<keyword evidence="6" id="KW-0479">Metal-binding</keyword>
<evidence type="ECO:0000256" key="4">
    <source>
        <dbReference type="ARBA" id="ARBA00022490"/>
    </source>
</evidence>
<reference evidence="11 12" key="1">
    <citation type="submission" date="2018-08" db="EMBL/GenBank/DDBJ databases">
        <title>Genomic Encyclopedia of Type Strains, Phase IV (KMG-IV): sequencing the most valuable type-strain genomes for metagenomic binning, comparative biology and taxonomic classification.</title>
        <authorList>
            <person name="Goeker M."/>
        </authorList>
    </citation>
    <scope>NUCLEOTIDE SEQUENCE [LARGE SCALE GENOMIC DNA]</scope>
    <source>
        <strain evidence="11 12">DSM 23923</strain>
    </source>
</reference>
<dbReference type="Gene3D" id="3.40.50.300">
    <property type="entry name" value="P-loop containing nucleotide triphosphate hydrolases"/>
    <property type="match status" value="1"/>
</dbReference>
<comment type="subcellular location">
    <subcellularLocation>
        <location evidence="1">Cytoplasm</location>
    </subcellularLocation>
</comment>
<evidence type="ECO:0000256" key="1">
    <source>
        <dbReference type="ARBA" id="ARBA00004496"/>
    </source>
</evidence>
<dbReference type="GO" id="GO:0005737">
    <property type="term" value="C:cytoplasm"/>
    <property type="evidence" value="ECO:0007669"/>
    <property type="project" value="UniProtKB-SubCell"/>
</dbReference>
<dbReference type="Proteomes" id="UP000256388">
    <property type="component" value="Unassembled WGS sequence"/>
</dbReference>
<dbReference type="SUPFAM" id="SSF52540">
    <property type="entry name" value="P-loop containing nucleoside triphosphate hydrolases"/>
    <property type="match status" value="1"/>
</dbReference>
<evidence type="ECO:0000256" key="5">
    <source>
        <dbReference type="ARBA" id="ARBA00022694"/>
    </source>
</evidence>